<dbReference type="InterPro" id="IPR039424">
    <property type="entry name" value="SBP_5"/>
</dbReference>
<feature type="domain" description="Solute-binding protein family 5" evidence="1">
    <location>
        <begin position="84"/>
        <end position="271"/>
    </location>
</feature>
<evidence type="ECO:0000259" key="1">
    <source>
        <dbReference type="Pfam" id="PF00496"/>
    </source>
</evidence>
<dbReference type="AlphaFoldDB" id="A0A382T8W1"/>
<organism evidence="2">
    <name type="scientific">marine metagenome</name>
    <dbReference type="NCBI Taxonomy" id="408172"/>
    <lineage>
        <taxon>unclassified sequences</taxon>
        <taxon>metagenomes</taxon>
        <taxon>ecological metagenomes</taxon>
    </lineage>
</organism>
<dbReference type="Gene3D" id="3.90.76.10">
    <property type="entry name" value="Dipeptide-binding Protein, Domain 1"/>
    <property type="match status" value="1"/>
</dbReference>
<reference evidence="2" key="1">
    <citation type="submission" date="2018-05" db="EMBL/GenBank/DDBJ databases">
        <authorList>
            <person name="Lanie J.A."/>
            <person name="Ng W.-L."/>
            <person name="Kazmierczak K.M."/>
            <person name="Andrzejewski T.M."/>
            <person name="Davidsen T.M."/>
            <person name="Wayne K.J."/>
            <person name="Tettelin H."/>
            <person name="Glass J.I."/>
            <person name="Rusch D."/>
            <person name="Podicherti R."/>
            <person name="Tsui H.-C.T."/>
            <person name="Winkler M.E."/>
        </authorList>
    </citation>
    <scope>NUCLEOTIDE SEQUENCE</scope>
</reference>
<accession>A0A382T8W1</accession>
<dbReference type="PANTHER" id="PTHR30290:SF16">
    <property type="entry name" value="OLIGOPEPTIDE ABC TRANSPORTER, PERIPLASMIC OLIGOPEPTIDE-BINDING PROTEIN"/>
    <property type="match status" value="1"/>
</dbReference>
<dbReference type="InterPro" id="IPR000914">
    <property type="entry name" value="SBP_5_dom"/>
</dbReference>
<dbReference type="GO" id="GO:0015833">
    <property type="term" value="P:peptide transport"/>
    <property type="evidence" value="ECO:0007669"/>
    <property type="project" value="TreeGrafter"/>
</dbReference>
<evidence type="ECO:0000313" key="2">
    <source>
        <dbReference type="EMBL" id="SVD18242.1"/>
    </source>
</evidence>
<dbReference type="PANTHER" id="PTHR30290">
    <property type="entry name" value="PERIPLASMIC BINDING COMPONENT OF ABC TRANSPORTER"/>
    <property type="match status" value="1"/>
</dbReference>
<dbReference type="Gene3D" id="3.40.190.10">
    <property type="entry name" value="Periplasmic binding protein-like II"/>
    <property type="match status" value="1"/>
</dbReference>
<protein>
    <recommendedName>
        <fullName evidence="1">Solute-binding protein family 5 domain-containing protein</fullName>
    </recommendedName>
</protein>
<dbReference type="SUPFAM" id="SSF53850">
    <property type="entry name" value="Periplasmic binding protein-like II"/>
    <property type="match status" value="1"/>
</dbReference>
<dbReference type="EMBL" id="UINC01134603">
    <property type="protein sequence ID" value="SVD18242.1"/>
    <property type="molecule type" value="Genomic_DNA"/>
</dbReference>
<proteinExistence type="predicted"/>
<name>A0A382T8W1_9ZZZZ</name>
<dbReference type="Pfam" id="PF00496">
    <property type="entry name" value="SBP_bac_5"/>
    <property type="match status" value="1"/>
</dbReference>
<feature type="non-terminal residue" evidence="2">
    <location>
        <position position="274"/>
    </location>
</feature>
<sequence length="274" mass="31554">MMVPRLAVLYLAALSLLACDGAGLHGVPRNRTLILDCPEPNTCAGQIQDYNSFNPYIPGSISRIGYNFLFEPLYFFNAYEENSELIPWIAESHAFNDDYTEFTVRIRPGVEWSDGQPWSAHDFVFTINMLKDHAPQLHYSTDMATWVREAVAIDSLTAQVKLKAPNPRFLFSYFVHSGDQGVPIVPRHVWEGQDPLTFANYDPARGWPVLTGPYTMAASQPEQRIWDRRDDWWAKKLGFQELPQVERLVYLTYMEENKRVLNLIRNTLDTCMEL</sequence>
<dbReference type="PROSITE" id="PS51257">
    <property type="entry name" value="PROKAR_LIPOPROTEIN"/>
    <property type="match status" value="1"/>
</dbReference>
<gene>
    <name evidence="2" type="ORF">METZ01_LOCUS371096</name>
</gene>
<dbReference type="GO" id="GO:1904680">
    <property type="term" value="F:peptide transmembrane transporter activity"/>
    <property type="evidence" value="ECO:0007669"/>
    <property type="project" value="TreeGrafter"/>
</dbReference>